<proteinExistence type="predicted"/>
<evidence type="ECO:0000313" key="2">
    <source>
        <dbReference type="Proteomes" id="UP001164929"/>
    </source>
</evidence>
<sequence>MNGSNPPQTRPVVIAVQGMRPTASSESSSTAMRFCIPRPRAMFKPPTPPQSSALRTEQNSVEWLRISMAGENENQQRNTD</sequence>
<keyword evidence="2" id="KW-1185">Reference proteome</keyword>
<protein>
    <submittedName>
        <fullName evidence="1">Uncharacterized protein</fullName>
    </submittedName>
</protein>
<accession>A0AAD6LMR1</accession>
<evidence type="ECO:0000313" key="1">
    <source>
        <dbReference type="EMBL" id="KAJ6969855.1"/>
    </source>
</evidence>
<comment type="caution">
    <text evidence="1">The sequence shown here is derived from an EMBL/GenBank/DDBJ whole genome shotgun (WGS) entry which is preliminary data.</text>
</comment>
<reference evidence="1" key="1">
    <citation type="journal article" date="2023" name="Mol. Ecol. Resour.">
        <title>Chromosome-level genome assembly of a triploid poplar Populus alba 'Berolinensis'.</title>
        <authorList>
            <person name="Chen S."/>
            <person name="Yu Y."/>
            <person name="Wang X."/>
            <person name="Wang S."/>
            <person name="Zhang T."/>
            <person name="Zhou Y."/>
            <person name="He R."/>
            <person name="Meng N."/>
            <person name="Wang Y."/>
            <person name="Liu W."/>
            <person name="Liu Z."/>
            <person name="Liu J."/>
            <person name="Guo Q."/>
            <person name="Huang H."/>
            <person name="Sederoff R.R."/>
            <person name="Wang G."/>
            <person name="Qu G."/>
            <person name="Chen S."/>
        </authorList>
    </citation>
    <scope>NUCLEOTIDE SEQUENCE</scope>
    <source>
        <strain evidence="1">SC-2020</strain>
    </source>
</reference>
<dbReference type="EMBL" id="JAQIZT010000015">
    <property type="protein sequence ID" value="KAJ6969855.1"/>
    <property type="molecule type" value="Genomic_DNA"/>
</dbReference>
<name>A0AAD6LMR1_9ROSI</name>
<organism evidence="1 2">
    <name type="scientific">Populus alba x Populus x berolinensis</name>
    <dbReference type="NCBI Taxonomy" id="444605"/>
    <lineage>
        <taxon>Eukaryota</taxon>
        <taxon>Viridiplantae</taxon>
        <taxon>Streptophyta</taxon>
        <taxon>Embryophyta</taxon>
        <taxon>Tracheophyta</taxon>
        <taxon>Spermatophyta</taxon>
        <taxon>Magnoliopsida</taxon>
        <taxon>eudicotyledons</taxon>
        <taxon>Gunneridae</taxon>
        <taxon>Pentapetalae</taxon>
        <taxon>rosids</taxon>
        <taxon>fabids</taxon>
        <taxon>Malpighiales</taxon>
        <taxon>Salicaceae</taxon>
        <taxon>Saliceae</taxon>
        <taxon>Populus</taxon>
    </lineage>
</organism>
<dbReference type="AlphaFoldDB" id="A0AAD6LMR1"/>
<gene>
    <name evidence="1" type="ORF">NC653_034418</name>
</gene>
<dbReference type="Proteomes" id="UP001164929">
    <property type="component" value="Chromosome 15"/>
</dbReference>